<dbReference type="OrthoDB" id="250033at2"/>
<gene>
    <name evidence="2" type="ORF">Pla123a_40500</name>
</gene>
<dbReference type="Proteomes" id="UP000318478">
    <property type="component" value="Unassembled WGS sequence"/>
</dbReference>
<sequence precursor="true">MSFTGYAARLSLLIATALVAALPCPARAASEETAKHTLHYKFQIGDVLRYDIEHNALIRSTMEGSTQKAQTRSASVKAWKVIDVLPNGEIELQHVVEELQMTNRLPERAEMKYDSTKDSTPPAGFEDAAKAVGVPLSHIRLTPWGKVVEHEIKHHQPAADPYAPLAVLLPEGPVAVGDTWDEPVEIKVNLSEGGTKAVKTRRHFRLASVTNGVAVIESKFQVLSPVQPEVEGQLAQRFIDGTVRFDIAKGRVISQEYDVDKRVLGFAGPASSMHYQMQMSERLRDESATVASRPTTADEK</sequence>
<keyword evidence="3" id="KW-1185">Reference proteome</keyword>
<evidence type="ECO:0000256" key="1">
    <source>
        <dbReference type="SAM" id="SignalP"/>
    </source>
</evidence>
<feature type="chain" id="PRO_5023110486" description="DUF3108 domain-containing protein" evidence="1">
    <location>
        <begin position="29"/>
        <end position="300"/>
    </location>
</feature>
<dbReference type="EMBL" id="SJPO01000011">
    <property type="protein sequence ID" value="TWT72751.1"/>
    <property type="molecule type" value="Genomic_DNA"/>
</dbReference>
<comment type="caution">
    <text evidence="2">The sequence shown here is derived from an EMBL/GenBank/DDBJ whole genome shotgun (WGS) entry which is preliminary data.</text>
</comment>
<dbReference type="RefSeq" id="WP_146590317.1">
    <property type="nucleotide sequence ID" value="NZ_SJPO01000011.1"/>
</dbReference>
<accession>A0A5C5YE62</accession>
<keyword evidence="1" id="KW-0732">Signal</keyword>
<organism evidence="2 3">
    <name type="scientific">Posidoniimonas polymericola</name>
    <dbReference type="NCBI Taxonomy" id="2528002"/>
    <lineage>
        <taxon>Bacteria</taxon>
        <taxon>Pseudomonadati</taxon>
        <taxon>Planctomycetota</taxon>
        <taxon>Planctomycetia</taxon>
        <taxon>Pirellulales</taxon>
        <taxon>Lacipirellulaceae</taxon>
        <taxon>Posidoniimonas</taxon>
    </lineage>
</organism>
<evidence type="ECO:0008006" key="4">
    <source>
        <dbReference type="Google" id="ProtNLM"/>
    </source>
</evidence>
<name>A0A5C5YE62_9BACT</name>
<feature type="signal peptide" evidence="1">
    <location>
        <begin position="1"/>
        <end position="28"/>
    </location>
</feature>
<protein>
    <recommendedName>
        <fullName evidence="4">DUF3108 domain-containing protein</fullName>
    </recommendedName>
</protein>
<evidence type="ECO:0000313" key="2">
    <source>
        <dbReference type="EMBL" id="TWT72751.1"/>
    </source>
</evidence>
<reference evidence="2 3" key="1">
    <citation type="submission" date="2019-02" db="EMBL/GenBank/DDBJ databases">
        <title>Deep-cultivation of Planctomycetes and their phenomic and genomic characterization uncovers novel biology.</title>
        <authorList>
            <person name="Wiegand S."/>
            <person name="Jogler M."/>
            <person name="Boedeker C."/>
            <person name="Pinto D."/>
            <person name="Vollmers J."/>
            <person name="Rivas-Marin E."/>
            <person name="Kohn T."/>
            <person name="Peeters S.H."/>
            <person name="Heuer A."/>
            <person name="Rast P."/>
            <person name="Oberbeckmann S."/>
            <person name="Bunk B."/>
            <person name="Jeske O."/>
            <person name="Meyerdierks A."/>
            <person name="Storesund J.E."/>
            <person name="Kallscheuer N."/>
            <person name="Luecker S."/>
            <person name="Lage O.M."/>
            <person name="Pohl T."/>
            <person name="Merkel B.J."/>
            <person name="Hornburger P."/>
            <person name="Mueller R.-W."/>
            <person name="Bruemmer F."/>
            <person name="Labrenz M."/>
            <person name="Spormann A.M."/>
            <person name="Op Den Camp H."/>
            <person name="Overmann J."/>
            <person name="Amann R."/>
            <person name="Jetten M.S.M."/>
            <person name="Mascher T."/>
            <person name="Medema M.H."/>
            <person name="Devos D.P."/>
            <person name="Kaster A.-K."/>
            <person name="Ovreas L."/>
            <person name="Rohde M."/>
            <person name="Galperin M.Y."/>
            <person name="Jogler C."/>
        </authorList>
    </citation>
    <scope>NUCLEOTIDE SEQUENCE [LARGE SCALE GENOMIC DNA]</scope>
    <source>
        <strain evidence="2 3">Pla123a</strain>
    </source>
</reference>
<dbReference type="AlphaFoldDB" id="A0A5C5YE62"/>
<evidence type="ECO:0000313" key="3">
    <source>
        <dbReference type="Proteomes" id="UP000318478"/>
    </source>
</evidence>
<proteinExistence type="predicted"/>